<dbReference type="PRINTS" id="PR00455">
    <property type="entry name" value="HTHTETR"/>
</dbReference>
<evidence type="ECO:0000256" key="1">
    <source>
        <dbReference type="ARBA" id="ARBA00023125"/>
    </source>
</evidence>
<feature type="DNA-binding region" description="H-T-H motif" evidence="2">
    <location>
        <begin position="43"/>
        <end position="62"/>
    </location>
</feature>
<dbReference type="EMBL" id="BLLA01000001">
    <property type="protein sequence ID" value="GFG95812.1"/>
    <property type="molecule type" value="Genomic_DNA"/>
</dbReference>
<dbReference type="InterPro" id="IPR050109">
    <property type="entry name" value="HTH-type_TetR-like_transc_reg"/>
</dbReference>
<dbReference type="InterPro" id="IPR041678">
    <property type="entry name" value="TetR_C_16"/>
</dbReference>
<reference evidence="5 6" key="1">
    <citation type="journal article" date="2019" name="Emerg. Microbes Infect.">
        <title>Comprehensive subspecies identification of 175 nontuberculous mycobacteria species based on 7547 genomic profiles.</title>
        <authorList>
            <person name="Matsumoto Y."/>
            <person name="Kinjo T."/>
            <person name="Motooka D."/>
            <person name="Nabeya D."/>
            <person name="Jung N."/>
            <person name="Uechi K."/>
            <person name="Horii T."/>
            <person name="Iida T."/>
            <person name="Fujita J."/>
            <person name="Nakamura S."/>
        </authorList>
    </citation>
    <scope>NUCLEOTIDE SEQUENCE [LARGE SCALE GENOMIC DNA]</scope>
    <source>
        <strain evidence="5 6">JCM 30726</strain>
    </source>
</reference>
<dbReference type="PANTHER" id="PTHR30055">
    <property type="entry name" value="HTH-TYPE TRANSCRIPTIONAL REGULATOR RUTR"/>
    <property type="match status" value="1"/>
</dbReference>
<dbReference type="Pfam" id="PF17920">
    <property type="entry name" value="TetR_C_16"/>
    <property type="match status" value="1"/>
</dbReference>
<dbReference type="Gene3D" id="1.10.10.60">
    <property type="entry name" value="Homeodomain-like"/>
    <property type="match status" value="1"/>
</dbReference>
<organism evidence="5 6">
    <name type="scientific">Mycobacterium timonense</name>
    <dbReference type="NCBI Taxonomy" id="701043"/>
    <lineage>
        <taxon>Bacteria</taxon>
        <taxon>Bacillati</taxon>
        <taxon>Actinomycetota</taxon>
        <taxon>Actinomycetes</taxon>
        <taxon>Mycobacteriales</taxon>
        <taxon>Mycobacteriaceae</taxon>
        <taxon>Mycobacterium</taxon>
        <taxon>Mycobacterium avium complex (MAC)</taxon>
    </lineage>
</organism>
<gene>
    <name evidence="5" type="ORF">MTIM_16910</name>
</gene>
<dbReference type="Gene3D" id="1.10.357.10">
    <property type="entry name" value="Tetracycline Repressor, domain 2"/>
    <property type="match status" value="1"/>
</dbReference>
<dbReference type="SUPFAM" id="SSF46689">
    <property type="entry name" value="Homeodomain-like"/>
    <property type="match status" value="1"/>
</dbReference>
<dbReference type="Pfam" id="PF00440">
    <property type="entry name" value="TetR_N"/>
    <property type="match status" value="1"/>
</dbReference>
<sequence length="220" mass="23498">MTANSAQMAVQRRGRRPGRSTTRQAILDAARTRFASDGFAATTIRGVAADAGVDASLVMQFYRSKNELFAAVMSISPEALARFSTAFDGPDENLGERVVRAFLSVWEGPAQDSEPLMAMLRGAIVNDQASLQLREFIQARLLEAISSRSAYHDDAALRTSLASSMLVGIIVGRRIIGVSVLASADSEVLVALVAPAIQRVLTSSSTLDDSALPSTDLERP</sequence>
<comment type="caution">
    <text evidence="5">The sequence shown here is derived from an EMBL/GenBank/DDBJ whole genome shotgun (WGS) entry which is preliminary data.</text>
</comment>
<feature type="region of interest" description="Disordered" evidence="3">
    <location>
        <begin position="1"/>
        <end position="22"/>
    </location>
</feature>
<dbReference type="InterPro" id="IPR036271">
    <property type="entry name" value="Tet_transcr_reg_TetR-rel_C_sf"/>
</dbReference>
<dbReference type="Proteomes" id="UP000465301">
    <property type="component" value="Unassembled WGS sequence"/>
</dbReference>
<feature type="domain" description="HTH tetR-type" evidence="4">
    <location>
        <begin position="20"/>
        <end position="80"/>
    </location>
</feature>
<dbReference type="SUPFAM" id="SSF48498">
    <property type="entry name" value="Tetracyclin repressor-like, C-terminal domain"/>
    <property type="match status" value="1"/>
</dbReference>
<evidence type="ECO:0000256" key="3">
    <source>
        <dbReference type="SAM" id="MobiDB-lite"/>
    </source>
</evidence>
<keyword evidence="6" id="KW-1185">Reference proteome</keyword>
<keyword evidence="1 2" id="KW-0238">DNA-binding</keyword>
<dbReference type="RefSeq" id="WP_208852432.1">
    <property type="nucleotide sequence ID" value="NZ_BLLA01000001.1"/>
</dbReference>
<dbReference type="GO" id="GO:0000976">
    <property type="term" value="F:transcription cis-regulatory region binding"/>
    <property type="evidence" value="ECO:0007669"/>
    <property type="project" value="TreeGrafter"/>
</dbReference>
<dbReference type="GO" id="GO:0003700">
    <property type="term" value="F:DNA-binding transcription factor activity"/>
    <property type="evidence" value="ECO:0007669"/>
    <property type="project" value="TreeGrafter"/>
</dbReference>
<dbReference type="AlphaFoldDB" id="A0A7I9Z4M6"/>
<dbReference type="PROSITE" id="PS50977">
    <property type="entry name" value="HTH_TETR_2"/>
    <property type="match status" value="1"/>
</dbReference>
<name>A0A7I9Z4M6_9MYCO</name>
<dbReference type="PANTHER" id="PTHR30055:SF235">
    <property type="entry name" value="TRANSCRIPTIONAL REGULATORY PROTEIN"/>
    <property type="match status" value="1"/>
</dbReference>
<proteinExistence type="predicted"/>
<evidence type="ECO:0000256" key="2">
    <source>
        <dbReference type="PROSITE-ProRule" id="PRU00335"/>
    </source>
</evidence>
<evidence type="ECO:0000259" key="4">
    <source>
        <dbReference type="PROSITE" id="PS50977"/>
    </source>
</evidence>
<dbReference type="InterPro" id="IPR009057">
    <property type="entry name" value="Homeodomain-like_sf"/>
</dbReference>
<evidence type="ECO:0000313" key="6">
    <source>
        <dbReference type="Proteomes" id="UP000465301"/>
    </source>
</evidence>
<dbReference type="InterPro" id="IPR001647">
    <property type="entry name" value="HTH_TetR"/>
</dbReference>
<protein>
    <submittedName>
        <fullName evidence="5">TetR family transcriptional regulator</fullName>
    </submittedName>
</protein>
<evidence type="ECO:0000313" key="5">
    <source>
        <dbReference type="EMBL" id="GFG95812.1"/>
    </source>
</evidence>
<accession>A0A7I9Z4M6</accession>